<sequence>MSPMYGGYGGYGGGMSSMYGGYGGGMSSMYGGGLGTVGGITGGMSGGMINGGMPEGMNGLATVPNGQGINNSILPPQSDQSQAHVPSRPPAIEEGPRERRERRRQERKERKEALEKQRQQKRQFLIHSAIEITGHVLQTLVQILRSGLELFGVGFGTYYSIKALKALLKSQEDSISRKATKETFTRARKEVTGGGATPGPKKWKGWLLVFALFFLMETIYGMQRRYREAHDRRTTRREGRGMLTNKYDESLAESLSQSEELSSDEASSECSIASTASVPGEVDNKSGQGKRVFVAVFDYDAPEEEGFIGFKAGDRFVVEEYAENGWCEACHIDAYERSVSAGLVPGNFLRPLEGGTKL</sequence>
<evidence type="ECO:0000313" key="5">
    <source>
        <dbReference type="EMBL" id="RNF19018.1"/>
    </source>
</evidence>
<evidence type="ECO:0000259" key="4">
    <source>
        <dbReference type="PROSITE" id="PS50002"/>
    </source>
</evidence>
<keyword evidence="6" id="KW-1185">Reference proteome</keyword>
<dbReference type="GeneID" id="40318056"/>
<feature type="compositionally biased region" description="Basic and acidic residues" evidence="3">
    <location>
        <begin position="94"/>
        <end position="118"/>
    </location>
</feature>
<accession>A0A3R7L3M2</accession>
<dbReference type="Proteomes" id="UP000284403">
    <property type="component" value="Unassembled WGS sequence"/>
</dbReference>
<evidence type="ECO:0000313" key="6">
    <source>
        <dbReference type="Proteomes" id="UP000284403"/>
    </source>
</evidence>
<gene>
    <name evidence="5" type="ORF">Tco025E_04445</name>
</gene>
<protein>
    <submittedName>
        <fullName evidence="5">Putative peroxin 13</fullName>
    </submittedName>
</protein>
<dbReference type="AlphaFoldDB" id="A0A3R7L3M2"/>
<dbReference type="EMBL" id="MKKU01000216">
    <property type="protein sequence ID" value="RNF19018.1"/>
    <property type="molecule type" value="Genomic_DNA"/>
</dbReference>
<dbReference type="Gene3D" id="2.30.30.40">
    <property type="entry name" value="SH3 Domains"/>
    <property type="match status" value="1"/>
</dbReference>
<dbReference type="CDD" id="cd00174">
    <property type="entry name" value="SH3"/>
    <property type="match status" value="1"/>
</dbReference>
<evidence type="ECO:0000256" key="2">
    <source>
        <dbReference type="PROSITE-ProRule" id="PRU00192"/>
    </source>
</evidence>
<dbReference type="InterPro" id="IPR036028">
    <property type="entry name" value="SH3-like_dom_sf"/>
</dbReference>
<feature type="compositionally biased region" description="Polar residues" evidence="3">
    <location>
        <begin position="64"/>
        <end position="84"/>
    </location>
</feature>
<dbReference type="SUPFAM" id="SSF50044">
    <property type="entry name" value="SH3-domain"/>
    <property type="match status" value="1"/>
</dbReference>
<comment type="caution">
    <text evidence="5">The sequence shown here is derived from an EMBL/GenBank/DDBJ whole genome shotgun (WGS) entry which is preliminary data.</text>
</comment>
<keyword evidence="1 2" id="KW-0728">SH3 domain</keyword>
<organism evidence="5 6">
    <name type="scientific">Trypanosoma conorhini</name>
    <dbReference type="NCBI Taxonomy" id="83891"/>
    <lineage>
        <taxon>Eukaryota</taxon>
        <taxon>Discoba</taxon>
        <taxon>Euglenozoa</taxon>
        <taxon>Kinetoplastea</taxon>
        <taxon>Metakinetoplastina</taxon>
        <taxon>Trypanosomatida</taxon>
        <taxon>Trypanosomatidae</taxon>
        <taxon>Trypanosoma</taxon>
    </lineage>
</organism>
<name>A0A3R7L3M2_9TRYP</name>
<dbReference type="InterPro" id="IPR001452">
    <property type="entry name" value="SH3_domain"/>
</dbReference>
<dbReference type="RefSeq" id="XP_029228685.1">
    <property type="nucleotide sequence ID" value="XM_029371355.1"/>
</dbReference>
<dbReference type="OrthoDB" id="191061at2759"/>
<evidence type="ECO:0000256" key="1">
    <source>
        <dbReference type="ARBA" id="ARBA00022443"/>
    </source>
</evidence>
<dbReference type="PROSITE" id="PS50002">
    <property type="entry name" value="SH3"/>
    <property type="match status" value="1"/>
</dbReference>
<evidence type="ECO:0000256" key="3">
    <source>
        <dbReference type="SAM" id="MobiDB-lite"/>
    </source>
</evidence>
<dbReference type="Pfam" id="PF07653">
    <property type="entry name" value="SH3_2"/>
    <property type="match status" value="1"/>
</dbReference>
<feature type="region of interest" description="Disordered" evidence="3">
    <location>
        <begin position="258"/>
        <end position="284"/>
    </location>
</feature>
<proteinExistence type="predicted"/>
<feature type="region of interest" description="Disordered" evidence="3">
    <location>
        <begin position="58"/>
        <end position="118"/>
    </location>
</feature>
<dbReference type="SMART" id="SM00326">
    <property type="entry name" value="SH3"/>
    <property type="match status" value="1"/>
</dbReference>
<reference evidence="5 6" key="1">
    <citation type="journal article" date="2018" name="BMC Genomics">
        <title>Genomic comparison of Trypanosoma conorhini and Trypanosoma rangeli to Trypanosoma cruzi strains of high and low virulence.</title>
        <authorList>
            <person name="Bradwell K.R."/>
            <person name="Koparde V.N."/>
            <person name="Matveyev A.V."/>
            <person name="Serrano M.G."/>
            <person name="Alves J.M."/>
            <person name="Parikh H."/>
            <person name="Huang B."/>
            <person name="Lee V."/>
            <person name="Espinosa-Alvarez O."/>
            <person name="Ortiz P.A."/>
            <person name="Costa-Martins A.G."/>
            <person name="Teixeira M.M."/>
            <person name="Buck G.A."/>
        </authorList>
    </citation>
    <scope>NUCLEOTIDE SEQUENCE [LARGE SCALE GENOMIC DNA]</scope>
    <source>
        <strain evidence="5 6">025E</strain>
    </source>
</reference>
<feature type="domain" description="SH3" evidence="4">
    <location>
        <begin position="288"/>
        <end position="354"/>
    </location>
</feature>